<dbReference type="PROSITE" id="PS00571">
    <property type="entry name" value="AMIDASES"/>
    <property type="match status" value="1"/>
</dbReference>
<dbReference type="Proteomes" id="UP000291613">
    <property type="component" value="Unassembled WGS sequence"/>
</dbReference>
<dbReference type="PANTHER" id="PTHR46310">
    <property type="entry name" value="AMIDASE 1"/>
    <property type="match status" value="1"/>
</dbReference>
<dbReference type="GO" id="GO:0004040">
    <property type="term" value="F:amidase activity"/>
    <property type="evidence" value="ECO:0007669"/>
    <property type="project" value="UniProtKB-EC"/>
</dbReference>
<dbReference type="InterPro" id="IPR020556">
    <property type="entry name" value="Amidase_CS"/>
</dbReference>
<dbReference type="RefSeq" id="WP_131004222.1">
    <property type="nucleotide sequence ID" value="NZ_JBHSZR010000009.1"/>
</dbReference>
<name>A0A4Q9GHU1_9HYPH</name>
<dbReference type="NCBIfam" id="NF006169">
    <property type="entry name" value="PRK08310.1"/>
    <property type="match status" value="1"/>
</dbReference>
<dbReference type="SUPFAM" id="SSF75304">
    <property type="entry name" value="Amidase signature (AS) enzymes"/>
    <property type="match status" value="1"/>
</dbReference>
<keyword evidence="2" id="KW-0378">Hydrolase</keyword>
<organism evidence="2 3">
    <name type="scientific">Hansschlegelia quercus</name>
    <dbReference type="NCBI Taxonomy" id="2528245"/>
    <lineage>
        <taxon>Bacteria</taxon>
        <taxon>Pseudomonadati</taxon>
        <taxon>Pseudomonadota</taxon>
        <taxon>Alphaproteobacteria</taxon>
        <taxon>Hyphomicrobiales</taxon>
        <taxon>Methylopilaceae</taxon>
        <taxon>Hansschlegelia</taxon>
    </lineage>
</organism>
<dbReference type="OrthoDB" id="9777859at2"/>
<reference evidence="2 3" key="1">
    <citation type="submission" date="2019-02" db="EMBL/GenBank/DDBJ databases">
        <title>Hansschlegelia quercus sp. nov., a novel methylotrophic bacterium from buds of oak (Quercus robur L.).</title>
        <authorList>
            <person name="Agafonova N.V."/>
            <person name="Kaparullina E.N."/>
            <person name="Grouzdev D.S."/>
            <person name="Doronina N.V."/>
        </authorList>
    </citation>
    <scope>NUCLEOTIDE SEQUENCE [LARGE SCALE GENOMIC DNA]</scope>
    <source>
        <strain evidence="2 3">Dub</strain>
    </source>
</reference>
<feature type="domain" description="Amidase" evidence="1">
    <location>
        <begin position="18"/>
        <end position="382"/>
    </location>
</feature>
<dbReference type="InterPro" id="IPR036928">
    <property type="entry name" value="AS_sf"/>
</dbReference>
<gene>
    <name evidence="2" type="ORF">EYR15_14230</name>
</gene>
<protein>
    <submittedName>
        <fullName evidence="2">Amidase</fullName>
        <ecNumber evidence="2">3.5.1.4</ecNumber>
    </submittedName>
</protein>
<dbReference type="PANTHER" id="PTHR46310:SF7">
    <property type="entry name" value="AMIDASE 1"/>
    <property type="match status" value="1"/>
</dbReference>
<accession>A0A4Q9GHU1</accession>
<dbReference type="AlphaFoldDB" id="A0A4Q9GHU1"/>
<evidence type="ECO:0000313" key="2">
    <source>
        <dbReference type="EMBL" id="TBN48738.1"/>
    </source>
</evidence>
<sequence>MIDDAVRAFVAHGLVERSGAPDGPLAGLSFGLKDLFDLEGVRTGAGNPDWLTSHEAATATAPIAQRLLDAGARLVGKTHTDEIAWSLNGENAHYGAPENVAAPGRIPGGSSSGSAAATAAGLVDFAIGSDTGGSIRLPASYCGLYGLRPTHGRVPIDGAVALAPSYDVVGWFAREAELFRTIGRVMLPNYREQSAPRKLLIAEDLFAKVEPGVGEALAPAVARISALFGNVEKVVIAGERASAWRDVFRIIQSSEAWATHGEWVARVQPRFGPGVKERFEAASKLTPEEIGAAQGARAEIRSRMEDLVSEDVVLVLPTTPGIAPLRGTPEPELNLFRAKALEMLSPAGHAGMPQISLPLGVFESCPVGISLLAARGRDEALLDLAVAIGR</sequence>
<evidence type="ECO:0000313" key="3">
    <source>
        <dbReference type="Proteomes" id="UP000291613"/>
    </source>
</evidence>
<dbReference type="InterPro" id="IPR023631">
    <property type="entry name" value="Amidase_dom"/>
</dbReference>
<proteinExistence type="predicted"/>
<dbReference type="EC" id="3.5.1.4" evidence="2"/>
<dbReference type="EMBL" id="SIUB01000007">
    <property type="protein sequence ID" value="TBN48738.1"/>
    <property type="molecule type" value="Genomic_DNA"/>
</dbReference>
<keyword evidence="3" id="KW-1185">Reference proteome</keyword>
<comment type="caution">
    <text evidence="2">The sequence shown here is derived from an EMBL/GenBank/DDBJ whole genome shotgun (WGS) entry which is preliminary data.</text>
</comment>
<dbReference type="Gene3D" id="3.90.1300.10">
    <property type="entry name" value="Amidase signature (AS) domain"/>
    <property type="match status" value="1"/>
</dbReference>
<evidence type="ECO:0000259" key="1">
    <source>
        <dbReference type="Pfam" id="PF01425"/>
    </source>
</evidence>
<dbReference type="Pfam" id="PF01425">
    <property type="entry name" value="Amidase"/>
    <property type="match status" value="1"/>
</dbReference>